<comment type="caution">
    <text evidence="3">The sequence shown here is derived from an EMBL/GenBank/DDBJ whole genome shotgun (WGS) entry which is preliminary data.</text>
</comment>
<keyword evidence="1" id="KW-0732">Signal</keyword>
<feature type="domain" description="AMIN-like" evidence="2">
    <location>
        <begin position="66"/>
        <end position="194"/>
    </location>
</feature>
<protein>
    <recommendedName>
        <fullName evidence="2">AMIN-like domain-containing protein</fullName>
    </recommendedName>
</protein>
<evidence type="ECO:0000313" key="4">
    <source>
        <dbReference type="Proteomes" id="UP001596122"/>
    </source>
</evidence>
<dbReference type="Pfam" id="PF24837">
    <property type="entry name" value="AMIN-like"/>
    <property type="match status" value="1"/>
</dbReference>
<dbReference type="InterPro" id="IPR056303">
    <property type="entry name" value="AMIN-like"/>
</dbReference>
<evidence type="ECO:0000256" key="1">
    <source>
        <dbReference type="SAM" id="SignalP"/>
    </source>
</evidence>
<evidence type="ECO:0000313" key="3">
    <source>
        <dbReference type="EMBL" id="MFC5379370.1"/>
    </source>
</evidence>
<dbReference type="EMBL" id="JBHSLD010000001">
    <property type="protein sequence ID" value="MFC5379370.1"/>
    <property type="molecule type" value="Genomic_DNA"/>
</dbReference>
<organism evidence="3 4">
    <name type="scientific">Aquipuribacter nitratireducens</name>
    <dbReference type="NCBI Taxonomy" id="650104"/>
    <lineage>
        <taxon>Bacteria</taxon>
        <taxon>Bacillati</taxon>
        <taxon>Actinomycetota</taxon>
        <taxon>Actinomycetes</taxon>
        <taxon>Micrococcales</taxon>
        <taxon>Intrasporangiaceae</taxon>
        <taxon>Aquipuribacter</taxon>
    </lineage>
</organism>
<feature type="signal peptide" evidence="1">
    <location>
        <begin position="1"/>
        <end position="37"/>
    </location>
</feature>
<reference evidence="4" key="1">
    <citation type="journal article" date="2019" name="Int. J. Syst. Evol. Microbiol.">
        <title>The Global Catalogue of Microorganisms (GCM) 10K type strain sequencing project: providing services to taxonomists for standard genome sequencing and annotation.</title>
        <authorList>
            <consortium name="The Broad Institute Genomics Platform"/>
            <consortium name="The Broad Institute Genome Sequencing Center for Infectious Disease"/>
            <person name="Wu L."/>
            <person name="Ma J."/>
        </authorList>
    </citation>
    <scope>NUCLEOTIDE SEQUENCE [LARGE SCALE GENOMIC DNA]</scope>
    <source>
        <strain evidence="4">CCUG 43114</strain>
    </source>
</reference>
<dbReference type="Proteomes" id="UP001596122">
    <property type="component" value="Unassembled WGS sequence"/>
</dbReference>
<name>A0ABW0GHQ5_9MICO</name>
<evidence type="ECO:0000259" key="2">
    <source>
        <dbReference type="Pfam" id="PF24837"/>
    </source>
</evidence>
<proteinExistence type="predicted"/>
<keyword evidence="4" id="KW-1185">Reference proteome</keyword>
<dbReference type="RefSeq" id="WP_340266501.1">
    <property type="nucleotide sequence ID" value="NZ_JBBEOG010000001.1"/>
</dbReference>
<feature type="chain" id="PRO_5046438970" description="AMIN-like domain-containing protein" evidence="1">
    <location>
        <begin position="38"/>
        <end position="196"/>
    </location>
</feature>
<gene>
    <name evidence="3" type="ORF">ACFPJ6_01065</name>
</gene>
<sequence length="196" mass="20851">MDTAVHRVVTARSQVTRLLAVLALVLPALLLPSSAQAATPHCGIYWGSLAKSSSATVPRGVPTGDVTNVRTGRHACYDRLVIDVDGASHGFSVRYVDKVRGDASGLVIPTAGGARLQIVAKAPAYDDDGNPTFLPNRARVSDVTGYRTFRQVTWADTFEGQTSLGLGVRARLPFRVFTLAGPGSGSRIVVDVAHRW</sequence>
<accession>A0ABW0GHQ5</accession>